<evidence type="ECO:0000256" key="5">
    <source>
        <dbReference type="ARBA" id="ARBA00022723"/>
    </source>
</evidence>
<gene>
    <name evidence="11" type="ORF">CKJ81_09405</name>
</gene>
<comment type="similarity">
    <text evidence="2 9">Belongs to the peptidase M18 family.</text>
</comment>
<evidence type="ECO:0000256" key="7">
    <source>
        <dbReference type="ARBA" id="ARBA00022833"/>
    </source>
</evidence>
<name>A0ABX4H817_9CORY</name>
<protein>
    <recommendedName>
        <fullName evidence="10">M18 family aminopeptidase</fullName>
        <ecNumber evidence="10">3.4.11.-</ecNumber>
    </recommendedName>
</protein>
<dbReference type="Pfam" id="PF02127">
    <property type="entry name" value="Peptidase_M18"/>
    <property type="match status" value="1"/>
</dbReference>
<dbReference type="GO" id="GO:0004177">
    <property type="term" value="F:aminopeptidase activity"/>
    <property type="evidence" value="ECO:0007669"/>
    <property type="project" value="UniProtKB-KW"/>
</dbReference>
<keyword evidence="5 9" id="KW-0479">Metal-binding</keyword>
<dbReference type="PRINTS" id="PR00932">
    <property type="entry name" value="AMINO1PTASE"/>
</dbReference>
<dbReference type="Proteomes" id="UP000218281">
    <property type="component" value="Unassembled WGS sequence"/>
</dbReference>
<comment type="caution">
    <text evidence="11">The sequence shown here is derived from an EMBL/GenBank/DDBJ whole genome shotgun (WGS) entry which is preliminary data.</text>
</comment>
<reference evidence="11 12" key="1">
    <citation type="submission" date="2017-08" db="EMBL/GenBank/DDBJ databases">
        <title>Whole genome sequences of 6 clinical strains closest to Corynebacterium imitans.</title>
        <authorList>
            <person name="Bernier A.-M."/>
            <person name="Burdz T."/>
            <person name="Bernard K."/>
        </authorList>
    </citation>
    <scope>NUCLEOTIDE SEQUENCE [LARGE SCALE GENOMIC DNA]</scope>
    <source>
        <strain evidence="11 12">NML93-0607</strain>
    </source>
</reference>
<sequence length="407" mass="43536">MHARFIDFLHTSPSAFHAAHNVAQALTAQGFSLIDATSPAPSAPAAPGGHVLIDGGAVIAWWVPKHPRPRFRIVGSHTDSPGLMAKPQPDFQREGLRQVAVEVYGGPILQTWLDRDLRFAGRVVTDDGTQHLVDTGAVARVPNLAIHLYRADAPTVERQAHTPPVLGVNQPLMELVGEAAGVDPQRIVAHELITADAQRGELLGDMLAAGRLDNLSSVWASLEALLAAKNAAQDILVLAAFNHEEVGSASTTGAGGPLLERVLTRIAREVGEPFDVFAESFQVSADAAHAVHPNYPEKHDPTHRPRLNGGPVLKINANQRYASDAVTEAEWLRACRAAEVPSQIFVGNNSVPCGSTIGPISSTRMGIRTVDVGVPLLSMHSARELCGARDMEYFVRALTAFYGARAE</sequence>
<dbReference type="NCBIfam" id="NF002759">
    <property type="entry name" value="PRK02813.1"/>
    <property type="match status" value="1"/>
</dbReference>
<keyword evidence="3 9" id="KW-0031">Aminopeptidase</keyword>
<evidence type="ECO:0000313" key="12">
    <source>
        <dbReference type="Proteomes" id="UP000218281"/>
    </source>
</evidence>
<keyword evidence="4 9" id="KW-0645">Protease</keyword>
<dbReference type="PANTHER" id="PTHR28570:SF3">
    <property type="entry name" value="ASPARTYL AMINOPEPTIDASE"/>
    <property type="match status" value="1"/>
</dbReference>
<dbReference type="SUPFAM" id="SSF101821">
    <property type="entry name" value="Aminopeptidase/glucanase lid domain"/>
    <property type="match status" value="1"/>
</dbReference>
<accession>A0ABX4H817</accession>
<proteinExistence type="inferred from homology"/>
<evidence type="ECO:0000256" key="4">
    <source>
        <dbReference type="ARBA" id="ARBA00022670"/>
    </source>
</evidence>
<dbReference type="SUPFAM" id="SSF53187">
    <property type="entry name" value="Zn-dependent exopeptidases"/>
    <property type="match status" value="1"/>
</dbReference>
<keyword evidence="7 9" id="KW-0862">Zinc</keyword>
<dbReference type="InterPro" id="IPR023358">
    <property type="entry name" value="Peptidase_M18_dom2"/>
</dbReference>
<dbReference type="PANTHER" id="PTHR28570">
    <property type="entry name" value="ASPARTYL AMINOPEPTIDASE"/>
    <property type="match status" value="1"/>
</dbReference>
<organism evidence="11 12">
    <name type="scientific">Corynebacterium hadale</name>
    <dbReference type="NCBI Taxonomy" id="2026255"/>
    <lineage>
        <taxon>Bacteria</taxon>
        <taxon>Bacillati</taxon>
        <taxon>Actinomycetota</taxon>
        <taxon>Actinomycetes</taxon>
        <taxon>Mycobacteriales</taxon>
        <taxon>Corynebacteriaceae</taxon>
        <taxon>Corynebacterium</taxon>
    </lineage>
</organism>
<dbReference type="RefSeq" id="WP_095536149.1">
    <property type="nucleotide sequence ID" value="NZ_NSGO01000009.1"/>
</dbReference>
<dbReference type="InterPro" id="IPR001948">
    <property type="entry name" value="Peptidase_M18"/>
</dbReference>
<evidence type="ECO:0000256" key="9">
    <source>
        <dbReference type="RuleBase" id="RU004386"/>
    </source>
</evidence>
<evidence type="ECO:0000256" key="8">
    <source>
        <dbReference type="ARBA" id="ARBA00023049"/>
    </source>
</evidence>
<evidence type="ECO:0000256" key="3">
    <source>
        <dbReference type="ARBA" id="ARBA00022438"/>
    </source>
</evidence>
<keyword evidence="8 9" id="KW-0482">Metalloprotease</keyword>
<dbReference type="Gene3D" id="2.30.250.10">
    <property type="entry name" value="Aminopeptidase i, Domain 2"/>
    <property type="match status" value="1"/>
</dbReference>
<dbReference type="Gene3D" id="3.40.630.10">
    <property type="entry name" value="Zn peptidases"/>
    <property type="match status" value="1"/>
</dbReference>
<keyword evidence="6 9" id="KW-0378">Hydrolase</keyword>
<keyword evidence="12" id="KW-1185">Reference proteome</keyword>
<dbReference type="EC" id="3.4.11.-" evidence="10"/>
<evidence type="ECO:0000313" key="11">
    <source>
        <dbReference type="EMBL" id="PAT05377.1"/>
    </source>
</evidence>
<evidence type="ECO:0000256" key="2">
    <source>
        <dbReference type="ARBA" id="ARBA00008290"/>
    </source>
</evidence>
<evidence type="ECO:0000256" key="6">
    <source>
        <dbReference type="ARBA" id="ARBA00022801"/>
    </source>
</evidence>
<evidence type="ECO:0000256" key="10">
    <source>
        <dbReference type="RuleBase" id="RU004387"/>
    </source>
</evidence>
<comment type="cofactor">
    <cofactor evidence="1 10">
        <name>Zn(2+)</name>
        <dbReference type="ChEBI" id="CHEBI:29105"/>
    </cofactor>
</comment>
<evidence type="ECO:0000256" key="1">
    <source>
        <dbReference type="ARBA" id="ARBA00001947"/>
    </source>
</evidence>
<dbReference type="EMBL" id="NSGO01000009">
    <property type="protein sequence ID" value="PAT05377.1"/>
    <property type="molecule type" value="Genomic_DNA"/>
</dbReference>